<dbReference type="InterPro" id="IPR011011">
    <property type="entry name" value="Znf_FYVE_PHD"/>
</dbReference>
<keyword evidence="4" id="KW-0862">Zinc</keyword>
<dbReference type="Gene3D" id="3.30.710.10">
    <property type="entry name" value="Potassium Channel Kv1.1, Chain A"/>
    <property type="match status" value="1"/>
</dbReference>
<feature type="repeat" description="ANK" evidence="6">
    <location>
        <begin position="861"/>
        <end position="893"/>
    </location>
</feature>
<comment type="caution">
    <text evidence="11">The sequence shown here is derived from an EMBL/GenBank/DDBJ whole genome shotgun (WGS) entry which is preliminary data.</text>
</comment>
<keyword evidence="8" id="KW-0175">Coiled coil</keyword>
<feature type="repeat" description="ANK" evidence="6">
    <location>
        <begin position="545"/>
        <end position="579"/>
    </location>
</feature>
<dbReference type="CDD" id="cd18501">
    <property type="entry name" value="BACK_ANKFY1_Rank5"/>
    <property type="match status" value="1"/>
</dbReference>
<evidence type="ECO:0000256" key="3">
    <source>
        <dbReference type="ARBA" id="ARBA00022771"/>
    </source>
</evidence>
<dbReference type="SMART" id="SM00064">
    <property type="entry name" value="FYVE"/>
    <property type="match status" value="1"/>
</dbReference>
<feature type="repeat" description="ANK" evidence="6">
    <location>
        <begin position="613"/>
        <end position="642"/>
    </location>
</feature>
<protein>
    <recommendedName>
        <fullName evidence="13">FYVE-type domain-containing protein</fullName>
    </recommendedName>
</protein>
<evidence type="ECO:0000256" key="4">
    <source>
        <dbReference type="ARBA" id="ARBA00022833"/>
    </source>
</evidence>
<dbReference type="PANTHER" id="PTHR24198:SF191">
    <property type="entry name" value="RABANKYRIN-5-LIKE"/>
    <property type="match status" value="1"/>
</dbReference>
<dbReference type="EMBL" id="JBJJXI010000019">
    <property type="protein sequence ID" value="KAL3406065.1"/>
    <property type="molecule type" value="Genomic_DNA"/>
</dbReference>
<feature type="repeat" description="ANK" evidence="6">
    <location>
        <begin position="580"/>
        <end position="612"/>
    </location>
</feature>
<dbReference type="PROSITE" id="PS50297">
    <property type="entry name" value="ANK_REP_REGION"/>
    <property type="match status" value="8"/>
</dbReference>
<feature type="repeat" description="ANK" evidence="6">
    <location>
        <begin position="894"/>
        <end position="926"/>
    </location>
</feature>
<dbReference type="SMART" id="SM00248">
    <property type="entry name" value="ANK"/>
    <property type="match status" value="22"/>
</dbReference>
<evidence type="ECO:0000256" key="8">
    <source>
        <dbReference type="SAM" id="Coils"/>
    </source>
</evidence>
<dbReference type="SUPFAM" id="SSF48403">
    <property type="entry name" value="Ankyrin repeat"/>
    <property type="match status" value="4"/>
</dbReference>
<keyword evidence="12" id="KW-1185">Reference proteome</keyword>
<dbReference type="Pfam" id="PF12796">
    <property type="entry name" value="Ank_2"/>
    <property type="match status" value="5"/>
</dbReference>
<feature type="coiled-coil region" evidence="8">
    <location>
        <begin position="11"/>
        <end position="38"/>
    </location>
</feature>
<dbReference type="CDD" id="cd15728">
    <property type="entry name" value="FYVE_ANFY1"/>
    <property type="match status" value="1"/>
</dbReference>
<evidence type="ECO:0000259" key="10">
    <source>
        <dbReference type="PROSITE" id="PS50178"/>
    </source>
</evidence>
<dbReference type="PROSITE" id="PS50097">
    <property type="entry name" value="BTB"/>
    <property type="match status" value="1"/>
</dbReference>
<feature type="repeat" description="ANK" evidence="6">
    <location>
        <begin position="927"/>
        <end position="948"/>
    </location>
</feature>
<feature type="repeat" description="ANK" evidence="6">
    <location>
        <begin position="252"/>
        <end position="284"/>
    </location>
</feature>
<sequence>MYHSTDDTVEAQKWQQHLALLREQYVNLYNNYTELQQKYTLVTASIDDHENFAGRLLSQIAQLYGEKRYSDITIELTNKNVPVHKFVLAARSDSWSSLAEKSVLDWKHLDESIASVLLKWIYTDSVSEDQLSLELMKAASSFGLTELMERCEKYLMGNVKLQDCVKLYTIAEELGTKKLRDHCSSLISCHWDDLSGEDFKEMPGPLLYQLLKAKSDYPLHSAVRLQREDVVFLYLVEHNAELPDAVNKLDNRGETALEVALKSRQPSLARTLVEHRADLWARDAEGHSLLHSAIRKSDSYAAEFIVEQLQNCGQQLDRPHPRDASTALHLLARHRAQDMLAVATRLIKAGLEPNAQNNDGWSPLHCCVAERNEPMLDVLLSCDSLQVDLRTRQGDTALCQALLAEPCFESAAAKLLAKGAAPNPRYPGDEAVSLLHRLAREGREAAALFLLESLKQQPLKDAESLEARDREGFTVLHEAARSDLPRLCERLLELAPGLLQGRTLQEETAVHLAVSRGCLRSLEALLAAEPEPQRRKQLTSCKDRRGETPLGLAVLAESRDKEILRALIEAGADIEQRNDEGYTALHTSINSENSDYAIFLIENGADLNSPTSSGETPMQMSVHCRLADVVEALCRRGADVNAGCPLWDALDSGQEQVAATLIAHGADPDCWRPGHDGGCQQTLLHKAIDENCEDYAVFLIKSGCDLNSPRRPPGNGEEGGEEARDECTPLHLCCQWGLEQVVQTLIEHGANVNSRDAEGKTPLHLAIENQNDQIISLLLFHPNINLSLRDKKGLSPFATALVMRNNSAARAILEKLPSAAEQFDNKGRNFLHTAIQKNDMESILFLLSIRVNVNSKVQDHTGTPPLSLAAVTGNEVLVRSLLLAGAMINDTDAHRNTALHAASKAGHANVVSALLQNNINFDAVNADGDNALHVAVREGHVSVVRALLTECTLNAEAVNLKGRNPLHELARCGRDNTATNICELFFECMPDYPLNNADLDGNTPLLIAYMKGNGNLCRTLVKFRAMLGYMNKDGITIFNYQVATKQLLHRLLESLTQEPPWAEKDLCLECGTKFSLTMRRHHCRHCGRVLCSKCSGQDVPIIKFGQNKPVRVCAVCFDVLQIGAD</sequence>
<dbReference type="PANTHER" id="PTHR24198">
    <property type="entry name" value="ANKYRIN REPEAT AND PROTEIN KINASE DOMAIN-CONTAINING PROTEIN"/>
    <property type="match status" value="1"/>
</dbReference>
<evidence type="ECO:0008006" key="13">
    <source>
        <dbReference type="Google" id="ProtNLM"/>
    </source>
</evidence>
<dbReference type="SMART" id="SM00225">
    <property type="entry name" value="BTB"/>
    <property type="match status" value="1"/>
</dbReference>
<feature type="repeat" description="ANK" evidence="6">
    <location>
        <begin position="725"/>
        <end position="757"/>
    </location>
</feature>
<dbReference type="Pfam" id="PF00651">
    <property type="entry name" value="BTB"/>
    <property type="match status" value="1"/>
</dbReference>
<dbReference type="PROSITE" id="PS50178">
    <property type="entry name" value="ZF_FYVE"/>
    <property type="match status" value="1"/>
</dbReference>
<keyword evidence="1" id="KW-0479">Metal-binding</keyword>
<dbReference type="InterPro" id="IPR000210">
    <property type="entry name" value="BTB/POZ_dom"/>
</dbReference>
<dbReference type="Gene3D" id="1.25.40.20">
    <property type="entry name" value="Ankyrin repeat-containing domain"/>
    <property type="match status" value="5"/>
</dbReference>
<keyword evidence="2" id="KW-0677">Repeat</keyword>
<feature type="domain" description="BTB" evidence="9">
    <location>
        <begin position="70"/>
        <end position="130"/>
    </location>
</feature>
<evidence type="ECO:0000259" key="9">
    <source>
        <dbReference type="PROSITE" id="PS50097"/>
    </source>
</evidence>
<dbReference type="Proteomes" id="UP001627154">
    <property type="component" value="Unassembled WGS sequence"/>
</dbReference>
<feature type="domain" description="FYVE-type" evidence="10">
    <location>
        <begin position="1061"/>
        <end position="1121"/>
    </location>
</feature>
<evidence type="ECO:0000256" key="6">
    <source>
        <dbReference type="PROSITE-ProRule" id="PRU00023"/>
    </source>
</evidence>
<evidence type="ECO:0000313" key="12">
    <source>
        <dbReference type="Proteomes" id="UP001627154"/>
    </source>
</evidence>
<evidence type="ECO:0000256" key="7">
    <source>
        <dbReference type="PROSITE-ProRule" id="PRU00091"/>
    </source>
</evidence>
<dbReference type="Pfam" id="PF01363">
    <property type="entry name" value="FYVE"/>
    <property type="match status" value="1"/>
</dbReference>
<dbReference type="InterPro" id="IPR036770">
    <property type="entry name" value="Ankyrin_rpt-contain_sf"/>
</dbReference>
<dbReference type="Gene3D" id="3.30.40.10">
    <property type="entry name" value="Zinc/RING finger domain, C3HC4 (zinc finger)"/>
    <property type="match status" value="1"/>
</dbReference>
<feature type="repeat" description="ANK" evidence="6">
    <location>
        <begin position="323"/>
        <end position="358"/>
    </location>
</feature>
<organism evidence="11 12">
    <name type="scientific">Trichogramma kaykai</name>
    <dbReference type="NCBI Taxonomy" id="54128"/>
    <lineage>
        <taxon>Eukaryota</taxon>
        <taxon>Metazoa</taxon>
        <taxon>Ecdysozoa</taxon>
        <taxon>Arthropoda</taxon>
        <taxon>Hexapoda</taxon>
        <taxon>Insecta</taxon>
        <taxon>Pterygota</taxon>
        <taxon>Neoptera</taxon>
        <taxon>Endopterygota</taxon>
        <taxon>Hymenoptera</taxon>
        <taxon>Apocrita</taxon>
        <taxon>Proctotrupomorpha</taxon>
        <taxon>Chalcidoidea</taxon>
        <taxon>Trichogrammatidae</taxon>
        <taxon>Trichogramma</taxon>
    </lineage>
</organism>
<gene>
    <name evidence="11" type="ORF">TKK_001460</name>
</gene>
<dbReference type="InterPro" id="IPR000306">
    <property type="entry name" value="Znf_FYVE"/>
</dbReference>
<proteinExistence type="predicted"/>
<evidence type="ECO:0000256" key="2">
    <source>
        <dbReference type="ARBA" id="ARBA00022737"/>
    </source>
</evidence>
<keyword evidence="3 7" id="KW-0863">Zinc-finger</keyword>
<dbReference type="SUPFAM" id="SSF57903">
    <property type="entry name" value="FYVE/PHD zinc finger"/>
    <property type="match status" value="1"/>
</dbReference>
<dbReference type="AlphaFoldDB" id="A0ABD2XL58"/>
<dbReference type="SUPFAM" id="SSF54695">
    <property type="entry name" value="POZ domain"/>
    <property type="match status" value="1"/>
</dbReference>
<dbReference type="InterPro" id="IPR017455">
    <property type="entry name" value="Znf_FYVE-rel"/>
</dbReference>
<dbReference type="InterPro" id="IPR011333">
    <property type="entry name" value="SKP1/BTB/POZ_sf"/>
</dbReference>
<dbReference type="InterPro" id="IPR002110">
    <property type="entry name" value="Ankyrin_rpt"/>
</dbReference>
<dbReference type="InterPro" id="IPR049764">
    <property type="entry name" value="ANFY1_FYVE"/>
</dbReference>
<keyword evidence="5 6" id="KW-0040">ANK repeat</keyword>
<name>A0ABD2XL58_9HYME</name>
<evidence type="ECO:0000313" key="11">
    <source>
        <dbReference type="EMBL" id="KAL3406065.1"/>
    </source>
</evidence>
<dbReference type="InterPro" id="IPR049763">
    <property type="entry name" value="ANKFY1_BACK"/>
</dbReference>
<dbReference type="PROSITE" id="PS50088">
    <property type="entry name" value="ANK_REPEAT"/>
    <property type="match status" value="10"/>
</dbReference>
<dbReference type="InterPro" id="IPR013083">
    <property type="entry name" value="Znf_RING/FYVE/PHD"/>
</dbReference>
<dbReference type="FunFam" id="3.30.40.10:FF:000104">
    <property type="entry name" value="Ankyrin repeat and FYVE domain-containing 1"/>
    <property type="match status" value="1"/>
</dbReference>
<dbReference type="GO" id="GO:0008270">
    <property type="term" value="F:zinc ion binding"/>
    <property type="evidence" value="ECO:0007669"/>
    <property type="project" value="UniProtKB-KW"/>
</dbReference>
<feature type="repeat" description="ANK" evidence="6">
    <location>
        <begin position="758"/>
        <end position="791"/>
    </location>
</feature>
<evidence type="ECO:0000256" key="1">
    <source>
        <dbReference type="ARBA" id="ARBA00022723"/>
    </source>
</evidence>
<accession>A0ABD2XL58</accession>
<reference evidence="11 12" key="1">
    <citation type="journal article" date="2024" name="bioRxiv">
        <title>A reference genome for Trichogramma kaykai: A tiny desert-dwelling parasitoid wasp with competing sex-ratio distorters.</title>
        <authorList>
            <person name="Culotta J."/>
            <person name="Lindsey A.R."/>
        </authorList>
    </citation>
    <scope>NUCLEOTIDE SEQUENCE [LARGE SCALE GENOMIC DNA]</scope>
    <source>
        <strain evidence="11 12">KSX58</strain>
    </source>
</reference>
<evidence type="ECO:0000256" key="5">
    <source>
        <dbReference type="ARBA" id="ARBA00023043"/>
    </source>
</evidence>